<gene>
    <name evidence="2" type="ORF">ACFMB1_02450</name>
</gene>
<dbReference type="SUPFAM" id="SSF55166">
    <property type="entry name" value="Hedgehog/DD-peptidase"/>
    <property type="match status" value="1"/>
</dbReference>
<keyword evidence="3" id="KW-1185">Reference proteome</keyword>
<sequence>MAPIHEPQTCTYVDWTWSAADRRAVDIREVEKPYAALTDDERDGATGCSICREDQVEIALPGVAPFQICKAVAEDVEAALTRALARGFEIETVTGYRVGRSKGVLDIDGKRTEYSNHSFGLAIDVNAEKNGLYDRCTEFSGECRLVRGGEWRPDAPGGITPDAPLYEELMDMGWKWGGELPGRQKDFMHFSPSGD</sequence>
<accession>A0ABW1KSJ6</accession>
<comment type="caution">
    <text evidence="2">The sequence shown here is derived from an EMBL/GenBank/DDBJ whole genome shotgun (WGS) entry which is preliminary data.</text>
</comment>
<evidence type="ECO:0000313" key="2">
    <source>
        <dbReference type="EMBL" id="MFC6034384.1"/>
    </source>
</evidence>
<feature type="domain" description="Peptidase M15C" evidence="1">
    <location>
        <begin position="110"/>
        <end position="191"/>
    </location>
</feature>
<dbReference type="EMBL" id="JBHPON010000001">
    <property type="protein sequence ID" value="MFC6034384.1"/>
    <property type="molecule type" value="Genomic_DNA"/>
</dbReference>
<reference evidence="2 3" key="1">
    <citation type="submission" date="2024-09" db="EMBL/GenBank/DDBJ databases">
        <authorList>
            <person name="Zhang Z.-H."/>
        </authorList>
    </citation>
    <scope>NUCLEOTIDE SEQUENCE [LARGE SCALE GENOMIC DNA]</scope>
    <source>
        <strain evidence="2 3">HHTR114</strain>
    </source>
</reference>
<dbReference type="InterPro" id="IPR009045">
    <property type="entry name" value="Zn_M74/Hedgehog-like"/>
</dbReference>
<protein>
    <submittedName>
        <fullName evidence="2">M15 family metallopeptidase</fullName>
    </submittedName>
</protein>
<proteinExistence type="predicted"/>
<dbReference type="InterPro" id="IPR039561">
    <property type="entry name" value="Peptidase_M15C"/>
</dbReference>
<dbReference type="Proteomes" id="UP001596116">
    <property type="component" value="Unassembled WGS sequence"/>
</dbReference>
<evidence type="ECO:0000313" key="3">
    <source>
        <dbReference type="Proteomes" id="UP001596116"/>
    </source>
</evidence>
<name>A0ABW1KSJ6_9PROT</name>
<evidence type="ECO:0000259" key="1">
    <source>
        <dbReference type="Pfam" id="PF13539"/>
    </source>
</evidence>
<dbReference type="Pfam" id="PF13539">
    <property type="entry name" value="Peptidase_M15_4"/>
    <property type="match status" value="1"/>
</dbReference>
<organism evidence="2 3">
    <name type="scientific">Hyphococcus aureus</name>
    <dbReference type="NCBI Taxonomy" id="2666033"/>
    <lineage>
        <taxon>Bacteria</taxon>
        <taxon>Pseudomonadati</taxon>
        <taxon>Pseudomonadota</taxon>
        <taxon>Alphaproteobacteria</taxon>
        <taxon>Parvularculales</taxon>
        <taxon>Parvularculaceae</taxon>
        <taxon>Hyphococcus</taxon>
    </lineage>
</organism>
<dbReference type="Gene3D" id="3.30.1380.10">
    <property type="match status" value="1"/>
</dbReference>
<dbReference type="RefSeq" id="WP_379880296.1">
    <property type="nucleotide sequence ID" value="NZ_JBHPON010000001.1"/>
</dbReference>